<dbReference type="Gene3D" id="3.40.50.1580">
    <property type="entry name" value="Nucleoside phosphorylase domain"/>
    <property type="match status" value="1"/>
</dbReference>
<reference evidence="1" key="2">
    <citation type="submission" date="2023-11" db="EMBL/GenBank/DDBJ databases">
        <authorList>
            <person name="Beijen E."/>
            <person name="Ohm R.A."/>
        </authorList>
    </citation>
    <scope>NUCLEOTIDE SEQUENCE</scope>
    <source>
        <strain evidence="1">CBS 150709</strain>
    </source>
</reference>
<comment type="caution">
    <text evidence="2">The sequence shown here is derived from an EMBL/GenBank/DDBJ whole genome shotgun (WGS) entry which is preliminary data.</text>
</comment>
<dbReference type="PANTHER" id="PTHR46082">
    <property type="entry name" value="ATP/GTP-BINDING PROTEIN-RELATED"/>
    <property type="match status" value="1"/>
</dbReference>
<proteinExistence type="predicted"/>
<evidence type="ECO:0000313" key="1">
    <source>
        <dbReference type="EMBL" id="KAK4088061.1"/>
    </source>
</evidence>
<dbReference type="PANTHER" id="PTHR46082:SF11">
    <property type="entry name" value="AAA+ ATPASE DOMAIN-CONTAINING PROTEIN-RELATED"/>
    <property type="match status" value="1"/>
</dbReference>
<dbReference type="Proteomes" id="UP001287286">
    <property type="component" value="Unassembled WGS sequence"/>
</dbReference>
<evidence type="ECO:0000313" key="4">
    <source>
        <dbReference type="Proteomes" id="UP001287286"/>
    </source>
</evidence>
<protein>
    <submittedName>
        <fullName evidence="2">WD domain-containing protein</fullName>
    </submittedName>
</protein>
<name>A0A179GVA2_PURLI</name>
<organism evidence="2 3">
    <name type="scientific">Purpureocillium lilacinum</name>
    <name type="common">Paecilomyces lilacinus</name>
    <dbReference type="NCBI Taxonomy" id="33203"/>
    <lineage>
        <taxon>Eukaryota</taxon>
        <taxon>Fungi</taxon>
        <taxon>Dikarya</taxon>
        <taxon>Ascomycota</taxon>
        <taxon>Pezizomycotina</taxon>
        <taxon>Sordariomycetes</taxon>
        <taxon>Hypocreomycetidae</taxon>
        <taxon>Hypocreales</taxon>
        <taxon>Ophiocordycipitaceae</taxon>
        <taxon>Purpureocillium</taxon>
    </lineage>
</organism>
<reference evidence="1 4" key="3">
    <citation type="journal article" date="2024" name="Microbiol. Resour. Announc.">
        <title>Genome annotations for the ascomycete fungi Trichoderma harzianum, Trichoderma aggressivum, and Purpureocillium lilacinum.</title>
        <authorList>
            <person name="Beijen E.P.W."/>
            <person name="Ohm R.A."/>
        </authorList>
    </citation>
    <scope>NUCLEOTIDE SEQUENCE [LARGE SCALE GENOMIC DNA]</scope>
    <source>
        <strain evidence="1 4">CBS 150709</strain>
    </source>
</reference>
<dbReference type="Proteomes" id="UP000078240">
    <property type="component" value="Unassembled WGS sequence"/>
</dbReference>
<gene>
    <name evidence="1" type="ORF">Purlil1_7540</name>
    <name evidence="2" type="ORF">VFPBJ_04460</name>
</gene>
<dbReference type="GO" id="GO:0009116">
    <property type="term" value="P:nucleoside metabolic process"/>
    <property type="evidence" value="ECO:0007669"/>
    <property type="project" value="InterPro"/>
</dbReference>
<evidence type="ECO:0000313" key="3">
    <source>
        <dbReference type="Proteomes" id="UP000078240"/>
    </source>
</evidence>
<dbReference type="InterPro" id="IPR035994">
    <property type="entry name" value="Nucleoside_phosphorylase_sf"/>
</dbReference>
<sequence>MSDPYNYKFGWLCALTLEFEASKEFLDEVHPTPARLAPYDDNRYALGRIGQQNVVIAAPPQDYGFGTACLMALNMRQSFPNVTLGLLVGIGGGAPSMAADIRLGDLVVGCPSQRGDGGVIQLGSDEVRSARGELNLPPPALASIARRLASQHDAFGHQLDQSIDDVLGRTTTLDSATFTRPDRSLDRLHKPDIVHPLDHSSGCSATCGSVPGQLMERPERASSWTPYIHYGIIGSCNYVMKDAYARDGLSAARDILCFEMEAAGLLDVFPSLVIRGICDYSDSHKSKEWQGHAAMVAAAYARQVVEITGQVANL</sequence>
<dbReference type="SUPFAM" id="SSF53167">
    <property type="entry name" value="Purine and uridine phosphorylases"/>
    <property type="match status" value="1"/>
</dbReference>
<reference evidence="2 3" key="1">
    <citation type="submission" date="2016-01" db="EMBL/GenBank/DDBJ databases">
        <title>Biosynthesis of antibiotic leucinostatins and their inhibition on Phytophthora in bio-control Purpureocillium lilacinum.</title>
        <authorList>
            <person name="Wang G."/>
            <person name="Liu Z."/>
            <person name="Lin R."/>
            <person name="Li E."/>
            <person name="Mao Z."/>
            <person name="Ling J."/>
            <person name="Yin W."/>
            <person name="Xie B."/>
        </authorList>
    </citation>
    <scope>NUCLEOTIDE SEQUENCE [LARGE SCALE GENOMIC DNA]</scope>
    <source>
        <strain evidence="2">PLBJ-1</strain>
    </source>
</reference>
<accession>A0A179GVA2</accession>
<keyword evidence="4" id="KW-1185">Reference proteome</keyword>
<dbReference type="GO" id="GO:0003824">
    <property type="term" value="F:catalytic activity"/>
    <property type="evidence" value="ECO:0007669"/>
    <property type="project" value="InterPro"/>
</dbReference>
<dbReference type="EMBL" id="LSBH01000003">
    <property type="protein sequence ID" value="OAQ81876.1"/>
    <property type="molecule type" value="Genomic_DNA"/>
</dbReference>
<evidence type="ECO:0000313" key="2">
    <source>
        <dbReference type="EMBL" id="OAQ81876.1"/>
    </source>
</evidence>
<dbReference type="AlphaFoldDB" id="A0A179GVA2"/>
<dbReference type="EMBL" id="JAWRVI010000027">
    <property type="protein sequence ID" value="KAK4088061.1"/>
    <property type="molecule type" value="Genomic_DNA"/>
</dbReference>
<dbReference type="InterPro" id="IPR053137">
    <property type="entry name" value="NLR-like"/>
</dbReference>